<gene>
    <name evidence="1" type="ORF">NLG97_g1691</name>
</gene>
<comment type="caution">
    <text evidence="1">The sequence shown here is derived from an EMBL/GenBank/DDBJ whole genome shotgun (WGS) entry which is preliminary data.</text>
</comment>
<sequence length="774" mass="84459">MATKQPAYTWENGFRQATTNAAPWEQSTKTVVNEGDTDSANAVRNQQDDINAYVAPPAVELVTSPAHNHLGINVIRHWPTLYDGSNNPHGIPSWWTPKEEVDVLICGAGPSGLAIAVSLVRQGLSFRIIEFPPKDKADSPLPAGRADGVQPRFLETISQWGLADEITEEGPLIERTAIYKDGKKLLFTRSHQSDSRYRGLHIITQGQIERIYIRDLARHGAIVERSSILTNFQTGGVTGAPAAVTTATEEATVPLYPVQATVHNNRTGKDTIIKAKFLIGSDGASSSVRKVLNIPFDGVSTNIYWGIMDCIFETDYPHAWVFGSVISSKHGGCVIIPREDGYIRLYTQLDVSLTGPIAASRMAKDPNFMESGGNVDVHSITPEEVLEQANRIFSPYKLSFGAPLSWFAIWKISERVARSYSSEDMRVHLVGDAAHVHSVMGAFGLNASILDAANLAWKLGLAAKGQAQLKKLLRTYGEERRSHAVRIIEVSGSYLRFVCGSSISLPNLGDLEALAKQDRLTQMDAENKNTHTNGERYRADGHDDVTTDSTNDVVNGSNDTATEVDPEKEALQFLAGFFKSHGQFLLGVDCAYPESVLSPAAGTLQTIPAVNIKPGVRAPNPRVCFSATKTGYLYDMFAGPPRFHLVLFASSLAGRQVRTQVSAFLASLADTNGFYRRYGGPQRFNLVVVVKMLPFEWENGTVLGQSLAPIQAALPEEAVVVFDDRAPDEDAHTTWGVDHNIGGLAVVRPDLWVSVTSPPSGIESISKFFDSFLL</sequence>
<evidence type="ECO:0000313" key="2">
    <source>
        <dbReference type="Proteomes" id="UP001148737"/>
    </source>
</evidence>
<name>A0ACC1R326_9HYPO</name>
<reference evidence="1" key="1">
    <citation type="submission" date="2022-07" db="EMBL/GenBank/DDBJ databases">
        <title>Genome Sequence of Lecanicillium saksenae.</title>
        <authorList>
            <person name="Buettner E."/>
        </authorList>
    </citation>
    <scope>NUCLEOTIDE SEQUENCE</scope>
    <source>
        <strain evidence="1">VT-O1</strain>
    </source>
</reference>
<dbReference type="EMBL" id="JANAKD010000094">
    <property type="protein sequence ID" value="KAJ3497717.1"/>
    <property type="molecule type" value="Genomic_DNA"/>
</dbReference>
<protein>
    <submittedName>
        <fullName evidence="1">Uncharacterized protein</fullName>
    </submittedName>
</protein>
<dbReference type="Proteomes" id="UP001148737">
    <property type="component" value="Unassembled WGS sequence"/>
</dbReference>
<accession>A0ACC1R326</accession>
<evidence type="ECO:0000313" key="1">
    <source>
        <dbReference type="EMBL" id="KAJ3497717.1"/>
    </source>
</evidence>
<proteinExistence type="predicted"/>
<organism evidence="1 2">
    <name type="scientific">Lecanicillium saksenae</name>
    <dbReference type="NCBI Taxonomy" id="468837"/>
    <lineage>
        <taxon>Eukaryota</taxon>
        <taxon>Fungi</taxon>
        <taxon>Dikarya</taxon>
        <taxon>Ascomycota</taxon>
        <taxon>Pezizomycotina</taxon>
        <taxon>Sordariomycetes</taxon>
        <taxon>Hypocreomycetidae</taxon>
        <taxon>Hypocreales</taxon>
        <taxon>Cordycipitaceae</taxon>
        <taxon>Lecanicillium</taxon>
    </lineage>
</organism>
<keyword evidence="2" id="KW-1185">Reference proteome</keyword>